<dbReference type="EMBL" id="JANPWB010000014">
    <property type="protein sequence ID" value="KAJ1100558.1"/>
    <property type="molecule type" value="Genomic_DNA"/>
</dbReference>
<evidence type="ECO:0000256" key="1">
    <source>
        <dbReference type="SAM" id="MobiDB-lite"/>
    </source>
</evidence>
<organism evidence="2 3">
    <name type="scientific">Pleurodeles waltl</name>
    <name type="common">Iberian ribbed newt</name>
    <dbReference type="NCBI Taxonomy" id="8319"/>
    <lineage>
        <taxon>Eukaryota</taxon>
        <taxon>Metazoa</taxon>
        <taxon>Chordata</taxon>
        <taxon>Craniata</taxon>
        <taxon>Vertebrata</taxon>
        <taxon>Euteleostomi</taxon>
        <taxon>Amphibia</taxon>
        <taxon>Batrachia</taxon>
        <taxon>Caudata</taxon>
        <taxon>Salamandroidea</taxon>
        <taxon>Salamandridae</taxon>
        <taxon>Pleurodelinae</taxon>
        <taxon>Pleurodeles</taxon>
    </lineage>
</organism>
<protein>
    <submittedName>
        <fullName evidence="2">Uncharacterized protein</fullName>
    </submittedName>
</protein>
<evidence type="ECO:0000313" key="3">
    <source>
        <dbReference type="Proteomes" id="UP001066276"/>
    </source>
</evidence>
<proteinExistence type="predicted"/>
<keyword evidence="3" id="KW-1185">Reference proteome</keyword>
<accession>A0AAV7MHI3</accession>
<name>A0AAV7MHI3_PLEWA</name>
<gene>
    <name evidence="2" type="ORF">NDU88_005640</name>
</gene>
<evidence type="ECO:0000313" key="2">
    <source>
        <dbReference type="EMBL" id="KAJ1100558.1"/>
    </source>
</evidence>
<sequence>MLRENGKTADYQKAARDGRRRSGAGGREEERSWRLGGETWNDVEKTAAAQEAQREDTSHASGEAWHTQVRPGAS</sequence>
<reference evidence="2" key="1">
    <citation type="journal article" date="2022" name="bioRxiv">
        <title>Sequencing and chromosome-scale assembly of the giantPleurodeles waltlgenome.</title>
        <authorList>
            <person name="Brown T."/>
            <person name="Elewa A."/>
            <person name="Iarovenko S."/>
            <person name="Subramanian E."/>
            <person name="Araus A.J."/>
            <person name="Petzold A."/>
            <person name="Susuki M."/>
            <person name="Suzuki K.-i.T."/>
            <person name="Hayashi T."/>
            <person name="Toyoda A."/>
            <person name="Oliveira C."/>
            <person name="Osipova E."/>
            <person name="Leigh N.D."/>
            <person name="Simon A."/>
            <person name="Yun M.H."/>
        </authorList>
    </citation>
    <scope>NUCLEOTIDE SEQUENCE</scope>
    <source>
        <strain evidence="2">20211129_DDA</strain>
        <tissue evidence="2">Liver</tissue>
    </source>
</reference>
<comment type="caution">
    <text evidence="2">The sequence shown here is derived from an EMBL/GenBank/DDBJ whole genome shotgun (WGS) entry which is preliminary data.</text>
</comment>
<dbReference type="AlphaFoldDB" id="A0AAV7MHI3"/>
<dbReference type="Proteomes" id="UP001066276">
    <property type="component" value="Chromosome 10"/>
</dbReference>
<feature type="region of interest" description="Disordered" evidence="1">
    <location>
        <begin position="1"/>
        <end position="74"/>
    </location>
</feature>